<proteinExistence type="predicted"/>
<accession>A0AA88WJG8</accession>
<gene>
    <name evidence="4" type="ORF">RJ639_039983</name>
</gene>
<dbReference type="InterPro" id="IPR036875">
    <property type="entry name" value="Znf_CCHC_sf"/>
</dbReference>
<dbReference type="Pfam" id="PF00098">
    <property type="entry name" value="zf-CCHC"/>
    <property type="match status" value="1"/>
</dbReference>
<dbReference type="Gene3D" id="4.10.60.10">
    <property type="entry name" value="Zinc finger, CCHC-type"/>
    <property type="match status" value="1"/>
</dbReference>
<evidence type="ECO:0000259" key="3">
    <source>
        <dbReference type="PROSITE" id="PS50158"/>
    </source>
</evidence>
<dbReference type="Proteomes" id="UP001188597">
    <property type="component" value="Unassembled WGS sequence"/>
</dbReference>
<dbReference type="EMBL" id="JAVXUP010000396">
    <property type="protein sequence ID" value="KAK3028956.1"/>
    <property type="molecule type" value="Genomic_DNA"/>
</dbReference>
<dbReference type="GO" id="GO:0003676">
    <property type="term" value="F:nucleic acid binding"/>
    <property type="evidence" value="ECO:0007669"/>
    <property type="project" value="InterPro"/>
</dbReference>
<dbReference type="AlphaFoldDB" id="A0AA88WJG8"/>
<name>A0AA88WJG8_9ASTE</name>
<evidence type="ECO:0000256" key="1">
    <source>
        <dbReference type="PROSITE-ProRule" id="PRU00047"/>
    </source>
</evidence>
<keyword evidence="1" id="KW-0479">Metal-binding</keyword>
<evidence type="ECO:0000256" key="2">
    <source>
        <dbReference type="SAM" id="MobiDB-lite"/>
    </source>
</evidence>
<comment type="caution">
    <text evidence="4">The sequence shown here is derived from an EMBL/GenBank/DDBJ whole genome shotgun (WGS) entry which is preliminary data.</text>
</comment>
<reference evidence="4" key="1">
    <citation type="submission" date="2022-12" db="EMBL/GenBank/DDBJ databases">
        <title>Draft genome assemblies for two species of Escallonia (Escalloniales).</title>
        <authorList>
            <person name="Chanderbali A."/>
            <person name="Dervinis C."/>
            <person name="Anghel I."/>
            <person name="Soltis D."/>
            <person name="Soltis P."/>
            <person name="Zapata F."/>
        </authorList>
    </citation>
    <scope>NUCLEOTIDE SEQUENCE</scope>
    <source>
        <strain evidence="4">UCBG64.0493</strain>
        <tissue evidence="4">Leaf</tissue>
    </source>
</reference>
<feature type="compositionally biased region" description="Basic and acidic residues" evidence="2">
    <location>
        <begin position="44"/>
        <end position="55"/>
    </location>
</feature>
<feature type="domain" description="CCHC-type" evidence="3">
    <location>
        <begin position="39"/>
        <end position="54"/>
    </location>
</feature>
<feature type="region of interest" description="Disordered" evidence="2">
    <location>
        <begin position="1"/>
        <end position="75"/>
    </location>
</feature>
<evidence type="ECO:0000313" key="4">
    <source>
        <dbReference type="EMBL" id="KAK3028956.1"/>
    </source>
</evidence>
<dbReference type="SMART" id="SM00343">
    <property type="entry name" value="ZnF_C2HC"/>
    <property type="match status" value="1"/>
</dbReference>
<keyword evidence="5" id="KW-1185">Reference proteome</keyword>
<keyword evidence="1" id="KW-0862">Zinc</keyword>
<protein>
    <recommendedName>
        <fullName evidence="3">CCHC-type domain-containing protein</fullName>
    </recommendedName>
</protein>
<organism evidence="4 5">
    <name type="scientific">Escallonia herrerae</name>
    <dbReference type="NCBI Taxonomy" id="1293975"/>
    <lineage>
        <taxon>Eukaryota</taxon>
        <taxon>Viridiplantae</taxon>
        <taxon>Streptophyta</taxon>
        <taxon>Embryophyta</taxon>
        <taxon>Tracheophyta</taxon>
        <taxon>Spermatophyta</taxon>
        <taxon>Magnoliopsida</taxon>
        <taxon>eudicotyledons</taxon>
        <taxon>Gunneridae</taxon>
        <taxon>Pentapetalae</taxon>
        <taxon>asterids</taxon>
        <taxon>campanulids</taxon>
        <taxon>Escalloniales</taxon>
        <taxon>Escalloniaceae</taxon>
        <taxon>Escallonia</taxon>
    </lineage>
</organism>
<evidence type="ECO:0000313" key="5">
    <source>
        <dbReference type="Proteomes" id="UP001188597"/>
    </source>
</evidence>
<dbReference type="PROSITE" id="PS50158">
    <property type="entry name" value="ZF_CCHC"/>
    <property type="match status" value="1"/>
</dbReference>
<dbReference type="InterPro" id="IPR001878">
    <property type="entry name" value="Znf_CCHC"/>
</dbReference>
<keyword evidence="1" id="KW-0863">Zinc-finger</keyword>
<dbReference type="SUPFAM" id="SSF57756">
    <property type="entry name" value="Retrovirus zinc finger-like domains"/>
    <property type="match status" value="1"/>
</dbReference>
<dbReference type="GO" id="GO:0008270">
    <property type="term" value="F:zinc ion binding"/>
    <property type="evidence" value="ECO:0007669"/>
    <property type="project" value="UniProtKB-KW"/>
</dbReference>
<sequence>MAEEEVDRITSRINRGRSPTREKSKSKGKSKSKWRTIACWNCNKEGHKKNDCTEPKKKKRTGGRQGDDDGPNMNALSGMKNIQLDFCKGCVYGKQKRASFQRDDKEKKTKKLELIRIVKRRAQEDGLAERMNRTIMERARLQEQGIEKENREYMKLDAVEDGQVSRIENSQVLDETTDIDIGAEDQQQADGMLVAGSSMGKINELKKKLASTFSMKDLDKAKVMIVAERVCCEGFKEI</sequence>